<evidence type="ECO:0000313" key="1">
    <source>
        <dbReference type="EMBL" id="MEZ0453836.1"/>
    </source>
</evidence>
<keyword evidence="4" id="KW-1185">Reference proteome</keyword>
<dbReference type="RefSeq" id="WP_028072221.1">
    <property type="nucleotide sequence ID" value="NZ_CP141191.1"/>
</dbReference>
<dbReference type="STRING" id="1123265.GCA_000686625_02032"/>
<dbReference type="Proteomes" id="UP001566204">
    <property type="component" value="Unassembled WGS sequence"/>
</dbReference>
<dbReference type="EMBL" id="JBEOQB010000006">
    <property type="protein sequence ID" value="MEZ0453836.1"/>
    <property type="molecule type" value="Genomic_DNA"/>
</dbReference>
<proteinExistence type="predicted"/>
<dbReference type="InterPro" id="IPR032299">
    <property type="entry name" value="DUF4843"/>
</dbReference>
<evidence type="ECO:0000313" key="4">
    <source>
        <dbReference type="Proteomes" id="UP001566204"/>
    </source>
</evidence>
<protein>
    <submittedName>
        <fullName evidence="1">DUF4843 domain-containing protein</fullName>
    </submittedName>
</protein>
<gene>
    <name evidence="1" type="ORF">ABTW24_19755</name>
    <name evidence="2" type="ORF">NCTC11429_02797</name>
</gene>
<reference evidence="1 4" key="2">
    <citation type="submission" date="2024-06" db="EMBL/GenBank/DDBJ databases">
        <title>Soil Sphingobacterium thalpophilum.</title>
        <authorList>
            <person name="Yang J."/>
            <person name="Li J."/>
        </authorList>
    </citation>
    <scope>NUCLEOTIDE SEQUENCE [LARGE SCALE GENOMIC DNA]</scope>
    <source>
        <strain evidence="1 4">22g91tb</strain>
    </source>
</reference>
<dbReference type="EMBL" id="LR590484">
    <property type="protein sequence ID" value="VTR43081.1"/>
    <property type="molecule type" value="Genomic_DNA"/>
</dbReference>
<dbReference type="AlphaFoldDB" id="A0A4U9VII9"/>
<dbReference type="GeneID" id="78463498"/>
<dbReference type="Pfam" id="PF16132">
    <property type="entry name" value="DUF4843"/>
    <property type="match status" value="1"/>
</dbReference>
<evidence type="ECO:0000313" key="2">
    <source>
        <dbReference type="EMBL" id="VTR43081.1"/>
    </source>
</evidence>
<sequence>MKKRLLTFIGAGIALVCCLQGCKEDAKLMFDDSEPKVSFDKRFSGTLVDSVNYSFAFQSSDIVTDTVQIPLRIIGLPRPVDRPVAIALTAGSTAREGYHFKLENAFIPADASDGLVDLIFFRRAGLKDSVVTAELKIVANNDFKPGYDDKGVSAVLDRLTWRFTLTDKLEKPSIWDSYWKNLFGDYSNTKILFLTQLLNYSNWNQGGLFPQDSNRMLAQARLGIYEYEKANGPMLDEHGNRVIIP</sequence>
<dbReference type="KEGG" id="stha:NCTC11429_02797"/>
<dbReference type="Proteomes" id="UP000308196">
    <property type="component" value="Chromosome"/>
</dbReference>
<organism evidence="2 3">
    <name type="scientific">Sphingobacterium thalpophilum</name>
    <dbReference type="NCBI Taxonomy" id="259"/>
    <lineage>
        <taxon>Bacteria</taxon>
        <taxon>Pseudomonadati</taxon>
        <taxon>Bacteroidota</taxon>
        <taxon>Sphingobacteriia</taxon>
        <taxon>Sphingobacteriales</taxon>
        <taxon>Sphingobacteriaceae</taxon>
        <taxon>Sphingobacterium</taxon>
    </lineage>
</organism>
<evidence type="ECO:0000313" key="3">
    <source>
        <dbReference type="Proteomes" id="UP000308196"/>
    </source>
</evidence>
<reference evidence="2 3" key="1">
    <citation type="submission" date="2019-05" db="EMBL/GenBank/DDBJ databases">
        <authorList>
            <consortium name="Pathogen Informatics"/>
        </authorList>
    </citation>
    <scope>NUCLEOTIDE SEQUENCE [LARGE SCALE GENOMIC DNA]</scope>
    <source>
        <strain evidence="2 3">NCTC11429</strain>
    </source>
</reference>
<accession>A0A4U9VII9</accession>
<name>A0A4U9VII9_9SPHI</name>